<dbReference type="Gene3D" id="1.25.40.10">
    <property type="entry name" value="Tetratricopeptide repeat domain"/>
    <property type="match status" value="1"/>
</dbReference>
<keyword evidence="1" id="KW-0677">Repeat</keyword>
<gene>
    <name evidence="4" type="ORF">ACFSQZ_09030</name>
</gene>
<dbReference type="EMBL" id="JBHUJC010000026">
    <property type="protein sequence ID" value="MFD2276608.1"/>
    <property type="molecule type" value="Genomic_DNA"/>
</dbReference>
<evidence type="ECO:0000256" key="2">
    <source>
        <dbReference type="ARBA" id="ARBA00022803"/>
    </source>
</evidence>
<dbReference type="InterPro" id="IPR019734">
    <property type="entry name" value="TPR_rpt"/>
</dbReference>
<name>A0ABW5E255_9BACT</name>
<dbReference type="Proteomes" id="UP001597297">
    <property type="component" value="Unassembled WGS sequence"/>
</dbReference>
<dbReference type="InterPro" id="IPR022272">
    <property type="entry name" value="Lipocalin_CS"/>
</dbReference>
<dbReference type="SMART" id="SM00028">
    <property type="entry name" value="TPR"/>
    <property type="match status" value="1"/>
</dbReference>
<proteinExistence type="predicted"/>
<comment type="caution">
    <text evidence="4">The sequence shown here is derived from an EMBL/GenBank/DDBJ whole genome shotgun (WGS) entry which is preliminary data.</text>
</comment>
<evidence type="ECO:0000313" key="4">
    <source>
        <dbReference type="EMBL" id="MFD2276608.1"/>
    </source>
</evidence>
<sequence length="218" mass="23648">MSGDRKKFAGKWFSMVLLLGVVLLCLGNVILGNGFALRTADQKGYAAYKKENFKGAAEKFAEPMWKGISCAKAGDYEEAANVFSGIQTADGFYNYGNSLVMLGKYSAAIEVYDKAIALGPNEDAEVNRRIAEARMKALEFEGGNMTGGKMGADGITFEKGKGPASEDAGEETVQGAKMDDAQMREVWLRKVQTKPADFLKVKFMYQDAAAEPEGDTNE</sequence>
<dbReference type="PROSITE" id="PS00213">
    <property type="entry name" value="LIPOCALIN"/>
    <property type="match status" value="1"/>
</dbReference>
<keyword evidence="5" id="KW-1185">Reference proteome</keyword>
<keyword evidence="2 3" id="KW-0802">TPR repeat</keyword>
<dbReference type="Pfam" id="PF07719">
    <property type="entry name" value="TPR_2"/>
    <property type="match status" value="1"/>
</dbReference>
<dbReference type="RefSeq" id="WP_377094552.1">
    <property type="nucleotide sequence ID" value="NZ_JBHSJM010000001.1"/>
</dbReference>
<dbReference type="InterPro" id="IPR011990">
    <property type="entry name" value="TPR-like_helical_dom_sf"/>
</dbReference>
<organism evidence="4 5">
    <name type="scientific">Rubritalea spongiae</name>
    <dbReference type="NCBI Taxonomy" id="430797"/>
    <lineage>
        <taxon>Bacteria</taxon>
        <taxon>Pseudomonadati</taxon>
        <taxon>Verrucomicrobiota</taxon>
        <taxon>Verrucomicrobiia</taxon>
        <taxon>Verrucomicrobiales</taxon>
        <taxon>Rubritaleaceae</taxon>
        <taxon>Rubritalea</taxon>
    </lineage>
</organism>
<dbReference type="InterPro" id="IPR013105">
    <property type="entry name" value="TPR_2"/>
</dbReference>
<evidence type="ECO:0000256" key="1">
    <source>
        <dbReference type="ARBA" id="ARBA00022737"/>
    </source>
</evidence>
<reference evidence="5" key="1">
    <citation type="journal article" date="2019" name="Int. J. Syst. Evol. Microbiol.">
        <title>The Global Catalogue of Microorganisms (GCM) 10K type strain sequencing project: providing services to taxonomists for standard genome sequencing and annotation.</title>
        <authorList>
            <consortium name="The Broad Institute Genomics Platform"/>
            <consortium name="The Broad Institute Genome Sequencing Center for Infectious Disease"/>
            <person name="Wu L."/>
            <person name="Ma J."/>
        </authorList>
    </citation>
    <scope>NUCLEOTIDE SEQUENCE [LARGE SCALE GENOMIC DNA]</scope>
    <source>
        <strain evidence="5">JCM 16545</strain>
    </source>
</reference>
<protein>
    <submittedName>
        <fullName evidence="4">Tetratricopeptide repeat protein</fullName>
    </submittedName>
</protein>
<evidence type="ECO:0000256" key="3">
    <source>
        <dbReference type="PROSITE-ProRule" id="PRU00339"/>
    </source>
</evidence>
<feature type="repeat" description="TPR" evidence="3">
    <location>
        <begin position="89"/>
        <end position="122"/>
    </location>
</feature>
<dbReference type="PROSITE" id="PS50293">
    <property type="entry name" value="TPR_REGION"/>
    <property type="match status" value="1"/>
</dbReference>
<evidence type="ECO:0000313" key="5">
    <source>
        <dbReference type="Proteomes" id="UP001597297"/>
    </source>
</evidence>
<accession>A0ABW5E255</accession>
<dbReference type="SUPFAM" id="SSF48452">
    <property type="entry name" value="TPR-like"/>
    <property type="match status" value="1"/>
</dbReference>
<dbReference type="PROSITE" id="PS50005">
    <property type="entry name" value="TPR"/>
    <property type="match status" value="1"/>
</dbReference>